<dbReference type="GO" id="GO:0005737">
    <property type="term" value="C:cytoplasm"/>
    <property type="evidence" value="ECO:0007669"/>
    <property type="project" value="TreeGrafter"/>
</dbReference>
<keyword evidence="7" id="KW-1185">Reference proteome</keyword>
<dbReference type="Pfam" id="PF00211">
    <property type="entry name" value="Guanylate_cyc"/>
    <property type="match status" value="1"/>
</dbReference>
<evidence type="ECO:0000259" key="5">
    <source>
        <dbReference type="PROSITE" id="PS50125"/>
    </source>
</evidence>
<dbReference type="SUPFAM" id="SSF52540">
    <property type="entry name" value="P-loop containing nucleoside triphosphate hydrolases"/>
    <property type="match status" value="1"/>
</dbReference>
<accession>A0A482WBS4</accession>
<gene>
    <name evidence="6" type="ORF">BDFB_001474</name>
</gene>
<reference evidence="6 7" key="1">
    <citation type="submission" date="2017-03" db="EMBL/GenBank/DDBJ databases">
        <title>Genome of the blue death feigning beetle - Asbolus verrucosus.</title>
        <authorList>
            <person name="Rider S.D."/>
        </authorList>
    </citation>
    <scope>NUCLEOTIDE SEQUENCE [LARGE SCALE GENOMIC DNA]</scope>
    <source>
        <strain evidence="6">Butters</strain>
        <tissue evidence="6">Head and leg muscle</tissue>
    </source>
</reference>
<protein>
    <submittedName>
        <fullName evidence="6">Adenylate cyclase type 10-like</fullName>
    </submittedName>
</protein>
<dbReference type="FunFam" id="3.30.70.1230:FF:000086">
    <property type="entry name" value="Adenylate cyclase type 10-like Protein"/>
    <property type="match status" value="1"/>
</dbReference>
<dbReference type="InterPro" id="IPR001054">
    <property type="entry name" value="A/G_cyclase"/>
</dbReference>
<feature type="compositionally biased region" description="Polar residues" evidence="4">
    <location>
        <begin position="1085"/>
        <end position="1106"/>
    </location>
</feature>
<evidence type="ECO:0000313" key="6">
    <source>
        <dbReference type="EMBL" id="RZC42671.1"/>
    </source>
</evidence>
<feature type="region of interest" description="Disordered" evidence="4">
    <location>
        <begin position="268"/>
        <end position="292"/>
    </location>
</feature>
<dbReference type="GO" id="GO:0035556">
    <property type="term" value="P:intracellular signal transduction"/>
    <property type="evidence" value="ECO:0007669"/>
    <property type="project" value="InterPro"/>
</dbReference>
<keyword evidence="1" id="KW-0547">Nucleotide-binding</keyword>
<dbReference type="GO" id="GO:0004016">
    <property type="term" value="F:adenylate cyclase activity"/>
    <property type="evidence" value="ECO:0007669"/>
    <property type="project" value="TreeGrafter"/>
</dbReference>
<dbReference type="GO" id="GO:0005524">
    <property type="term" value="F:ATP binding"/>
    <property type="evidence" value="ECO:0007669"/>
    <property type="project" value="UniProtKB-KW"/>
</dbReference>
<dbReference type="Gene3D" id="3.30.70.1230">
    <property type="entry name" value="Nucleotide cyclase"/>
    <property type="match status" value="2"/>
</dbReference>
<keyword evidence="3" id="KW-0456">Lyase</keyword>
<organism evidence="6 7">
    <name type="scientific">Asbolus verrucosus</name>
    <name type="common">Desert ironclad beetle</name>
    <dbReference type="NCBI Taxonomy" id="1661398"/>
    <lineage>
        <taxon>Eukaryota</taxon>
        <taxon>Metazoa</taxon>
        <taxon>Ecdysozoa</taxon>
        <taxon>Arthropoda</taxon>
        <taxon>Hexapoda</taxon>
        <taxon>Insecta</taxon>
        <taxon>Pterygota</taxon>
        <taxon>Neoptera</taxon>
        <taxon>Endopterygota</taxon>
        <taxon>Coleoptera</taxon>
        <taxon>Polyphaga</taxon>
        <taxon>Cucujiformia</taxon>
        <taxon>Tenebrionidae</taxon>
        <taxon>Pimeliinae</taxon>
        <taxon>Asbolus</taxon>
    </lineage>
</organism>
<keyword evidence="2" id="KW-0067">ATP-binding</keyword>
<dbReference type="STRING" id="1661398.A0A482WBS4"/>
<dbReference type="InterPro" id="IPR029787">
    <property type="entry name" value="Nucleotide_cyclase"/>
</dbReference>
<dbReference type="PANTHER" id="PTHR16305">
    <property type="entry name" value="TESTICULAR SOLUBLE ADENYLYL CYCLASE"/>
    <property type="match status" value="1"/>
</dbReference>
<comment type="caution">
    <text evidence="6">The sequence shown here is derived from an EMBL/GenBank/DDBJ whole genome shotgun (WGS) entry which is preliminary data.</text>
</comment>
<evidence type="ECO:0000256" key="4">
    <source>
        <dbReference type="SAM" id="MobiDB-lite"/>
    </source>
</evidence>
<sequence length="1715" mass="196729">MMEGMNQMGQEEYIWAMRTSAYRESDSELWKQRRSFIQLDPSRKSKSAMDISMSDRQTRVMASLVPDEVIYNVNDYSHRRYDACFLFGDVSGFTELCEKYTKAGISGPSRMTQVLNKYLGSMVQEVYSHNGDVLKFSGDAFLAIFKSTESETMRDAVHLSLDCALVIQKNYGSYLTDVGVVIKVKLAISAGVAMFALIGDETNSHYVVVGKPIWDVKTAESISSAGDIVVAPAAWHYVNTNEYLFQDMPDGIHVKIIGVGPNWRSVQKNVRQQKPATANTDDNLSEESDSGGSAISTLAQEGGIDEFSLRPAVNAATRLKIKAQLRKFIIAPVMKSIDMDEPFEYLTEMRQAVICVINVVSTKLETKETVILADQAYKIVCSVVDKMKGCVNKVSLFDKDLMFVVIFGLRGLKHELECQVALKCARECHHEIRSLPNVISISIGVTTGKTYCGVFGHTLRREYTVISLIVNKAARLMVAYKNKVTCDRETFLHSKLEARNFILQPHKPLKGISHPGPIYEFSEAEVDHDDVHRINACPLLGRQESMKLYRRLLEMCWAATQPREQQYKMLLIQGEARQGKTRLLDELIYTTPSEIPVNRFNLTLTDHKIPYQTMRLIFNTPLNLTAESTTKQKEEKLLLMLRKMQVPDLLCLLNNMFGVNFKNSELYLSLSERARQIALRKLIKQLCYACFITMWVIAIDDCDYMDDESWELFDTLFEVSTLFVVATRGKSKNRNIEAFNDVRVKTVNLRPIERSYLGALACQILDVYAISPELEMAIQARSNGNPGWIESFLISMIQDEMLYVLQANLKEINDLGLVCPPLYMMARLTKEETVKWQHIMEERRPSVESTIDPDYWRRYIDSCRDSYLNVTIREQMESISIGGKVPVCVISPNFRVGDEEAELSMDAMILKTFDSLNFYEQLLVKCSAILGNQFLRDMLSYVMSASSPRQLALAVQKLFEIRVLSCAKGDFLEGTAHLFKERLVNPVEDSRLKCECRGIKIHGDFFSVFRSTLFREITYNLLTDNQKKEFHQRAIRYLERETRRCKACGNGFFEQILGERHDKEFLNARDRQKRQLSDVSSWETASVSRRTSQHSAGTQSIGSSSQRRSKFDEKSLLSNPSGIYGDSKDEKIYRGVLGISIINKLKNSFSLTRAFSSEDFTDCQCSLILNTTYAQLIEHCIGAGDLNKELDAMIAYSYICIISCNIPLALRVLDGALDVLKQKAKEKTENMWKLSLIRGKIYTLIGYSHLELGQFNEALKNLHKSLAEYGIRFPRGLGKRMQTCAHELKQFFGMYVYPRSLLKHLDHWETVFANNLSECLSHLCTLYMTKGEWKNAELAATWSFSKAVESFSNFQVMCTACANLIYVSQHFQRWNLCVALEVHALRLMHLRKARMEPEDLKAVAKLYGVIFCSRILRSNMEKAIHIGYIVLRLCSSIRAVKIILPLLPHLMYSLLIGKHMSMALSILQELDYFADEDTDNSGKVWYFSLCIVFHLETGYTVVPYHMCEDFYQVEGENWVTIRDPDARKRYFTVMWLWCIRNEKWEAASLWCLKTSDFMVISENDSLANKVTALYLLEGMILFLVFKLDRRNIEAVIKAENEIKYLITAIERAAQFSKMILPRLYHLKAYFRYVKYNDNKTNDLLNKAKRYADKYGNALEISWIEHSLKAWNKQLPTIVTDFWKEHAEPDNVVNFHEFEINTEKLGFFTLPTPLYL</sequence>
<evidence type="ECO:0000313" key="7">
    <source>
        <dbReference type="Proteomes" id="UP000292052"/>
    </source>
</evidence>
<dbReference type="InterPro" id="IPR027417">
    <property type="entry name" value="P-loop_NTPase"/>
</dbReference>
<dbReference type="Proteomes" id="UP000292052">
    <property type="component" value="Unassembled WGS sequence"/>
</dbReference>
<dbReference type="GO" id="GO:0009190">
    <property type="term" value="P:cyclic nucleotide biosynthetic process"/>
    <property type="evidence" value="ECO:0007669"/>
    <property type="project" value="InterPro"/>
</dbReference>
<evidence type="ECO:0000256" key="1">
    <source>
        <dbReference type="ARBA" id="ARBA00022741"/>
    </source>
</evidence>
<name>A0A482WBS4_ASBVE</name>
<feature type="compositionally biased region" description="Polar residues" evidence="4">
    <location>
        <begin position="268"/>
        <end position="282"/>
    </location>
</feature>
<dbReference type="EMBL" id="QDEB01006123">
    <property type="protein sequence ID" value="RZC42671.1"/>
    <property type="molecule type" value="Genomic_DNA"/>
</dbReference>
<evidence type="ECO:0000256" key="3">
    <source>
        <dbReference type="ARBA" id="ARBA00023239"/>
    </source>
</evidence>
<dbReference type="FunFam" id="3.30.70.1230:FF:000017">
    <property type="entry name" value="Adenylate cyclase type 10"/>
    <property type="match status" value="1"/>
</dbReference>
<evidence type="ECO:0000256" key="2">
    <source>
        <dbReference type="ARBA" id="ARBA00022840"/>
    </source>
</evidence>
<proteinExistence type="predicted"/>
<dbReference type="PANTHER" id="PTHR16305:SF28">
    <property type="entry name" value="GUANYLATE CYCLASE DOMAIN-CONTAINING PROTEIN"/>
    <property type="match status" value="1"/>
</dbReference>
<dbReference type="OrthoDB" id="194468at2759"/>
<dbReference type="CDD" id="cd07302">
    <property type="entry name" value="CHD"/>
    <property type="match status" value="2"/>
</dbReference>
<feature type="domain" description="Guanylate cyclase" evidence="5">
    <location>
        <begin position="439"/>
        <end position="477"/>
    </location>
</feature>
<dbReference type="PROSITE" id="PS50125">
    <property type="entry name" value="GUANYLATE_CYCLASE_2"/>
    <property type="match status" value="2"/>
</dbReference>
<feature type="region of interest" description="Disordered" evidence="4">
    <location>
        <begin position="1085"/>
        <end position="1114"/>
    </location>
</feature>
<dbReference type="SUPFAM" id="SSF55073">
    <property type="entry name" value="Nucleotide cyclase"/>
    <property type="match status" value="2"/>
</dbReference>
<feature type="domain" description="Guanylate cyclase" evidence="5">
    <location>
        <begin position="84"/>
        <end position="220"/>
    </location>
</feature>